<dbReference type="InterPro" id="IPR021799">
    <property type="entry name" value="PIN-like_prokaryotic"/>
</dbReference>
<dbReference type="PANTHER" id="PTHR39550">
    <property type="entry name" value="SLL0658 PROTEIN"/>
    <property type="match status" value="1"/>
</dbReference>
<dbReference type="Pfam" id="PF11848">
    <property type="entry name" value="DUF3368"/>
    <property type="match status" value="1"/>
</dbReference>
<accession>A0A7U7G839</accession>
<comment type="caution">
    <text evidence="1">The sequence shown here is derived from an EMBL/GenBank/DDBJ whole genome shotgun (WGS) entry which is preliminary data.</text>
</comment>
<name>A0A7U7G839_9GAMM</name>
<evidence type="ECO:0000313" key="2">
    <source>
        <dbReference type="Proteomes" id="UP000019184"/>
    </source>
</evidence>
<dbReference type="Proteomes" id="UP000019184">
    <property type="component" value="Unassembled WGS sequence"/>
</dbReference>
<proteinExistence type="predicted"/>
<protein>
    <recommendedName>
        <fullName evidence="3">DUF3368 domain-containing protein</fullName>
    </recommendedName>
</protein>
<gene>
    <name evidence="1" type="ORF">BN874_130002</name>
</gene>
<dbReference type="AlphaFoldDB" id="A0A7U7G839"/>
<keyword evidence="2" id="KW-1185">Reference proteome</keyword>
<dbReference type="RefSeq" id="WP_034430749.1">
    <property type="nucleotide sequence ID" value="NZ_CBTK010000035.1"/>
</dbReference>
<evidence type="ECO:0008006" key="3">
    <source>
        <dbReference type="Google" id="ProtNLM"/>
    </source>
</evidence>
<sequence>MIVVSNTSPIINLACVGQLDLLRQIYGSITIPEAVFTEIAIAGAGEPGAEEVQRSPLSRRRVDL</sequence>
<reference evidence="1 2" key="1">
    <citation type="journal article" date="2014" name="ISME J.">
        <title>Candidatus Competibacter-lineage genomes retrieved from metagenomes reveal functional metabolic diversity.</title>
        <authorList>
            <person name="McIlroy S.J."/>
            <person name="Albertsen M."/>
            <person name="Andresen E.K."/>
            <person name="Saunders A.M."/>
            <person name="Kristiansen R."/>
            <person name="Stokholm-Bjerregaard M."/>
            <person name="Nielsen K.L."/>
            <person name="Nielsen P.H."/>
        </authorList>
    </citation>
    <scope>NUCLEOTIDE SEQUENCE [LARGE SCALE GENOMIC DNA]</scope>
    <source>
        <strain evidence="1 2">Run_B_J11</strain>
    </source>
</reference>
<evidence type="ECO:0000313" key="1">
    <source>
        <dbReference type="EMBL" id="CDH43677.1"/>
    </source>
</evidence>
<dbReference type="EMBL" id="CBTK010000035">
    <property type="protein sequence ID" value="CDH43677.1"/>
    <property type="molecule type" value="Genomic_DNA"/>
</dbReference>
<organism evidence="1 2">
    <name type="scientific">Candidatus Contendobacter odensis Run_B_J11</name>
    <dbReference type="NCBI Taxonomy" id="1400861"/>
    <lineage>
        <taxon>Bacteria</taxon>
        <taxon>Pseudomonadati</taxon>
        <taxon>Pseudomonadota</taxon>
        <taxon>Gammaproteobacteria</taxon>
        <taxon>Candidatus Competibacteraceae</taxon>
        <taxon>Candidatus Contendibacter</taxon>
    </lineage>
</organism>
<dbReference type="PANTHER" id="PTHR39550:SF1">
    <property type="entry name" value="SLL0658 PROTEIN"/>
    <property type="match status" value="1"/>
</dbReference>